<dbReference type="GO" id="GO:0016763">
    <property type="term" value="F:pentosyltransferase activity"/>
    <property type="evidence" value="ECO:0007669"/>
    <property type="project" value="TreeGrafter"/>
</dbReference>
<evidence type="ECO:0000256" key="3">
    <source>
        <dbReference type="ARBA" id="ARBA00022676"/>
    </source>
</evidence>
<evidence type="ECO:0000313" key="9">
    <source>
        <dbReference type="EMBL" id="TCV82926.1"/>
    </source>
</evidence>
<comment type="subcellular location">
    <subcellularLocation>
        <location evidence="1">Cell membrane</location>
        <topology evidence="1">Multi-pass membrane protein</topology>
    </subcellularLocation>
</comment>
<feature type="transmembrane region" description="Helical" evidence="8">
    <location>
        <begin position="358"/>
        <end position="380"/>
    </location>
</feature>
<sequence>MYYWSSHSKETTTQPVQRGIGKSLFFLLICFAWLFPGLVGHEPWKPDEAYTFGLVNHIFKNGDWIVPTLAGEPFMEKPPLFYITAAAFAKVFSNWLPLHDAARLTSGFFMGLALFFTGMSGRELYGRGKGLLSVLALISCLGLLIRAHELITDLALLAGIAMALYGLALSLRRHIIGGILLGTGTGISFMSKGLIGPGMIGITVLLLPILFQPWRNRFYLQTLIIAFAAALPWLVIWPLALYQRSPALFMEWFWTNNLGRFLGFAGLGPKSETAGYLKMLPWFAWPALPLAIWTLWQEKRNLFKRPELHLPLTAFLVMFGVLSSASDAREVYAIPMLLPLACLAAASIDTLRRGATNALYWFGVMVFTFFGCVIWFYWIAVELGIPAGLSAHLKDLQPGYTPVFSWFVFSVGLIYTAGWLATLVRTKRSKERPIIIWATGMTLVWGLLMSLFISWLDAGKSYRSTIYSLTQAIPAHIGCIASQGLGEPQRAMLDYYANIITQRAELGKGAECDLMLTQGGVDNTVSLSPDWQQIWEGNRPGDKSERYRLFQRPASVK</sequence>
<feature type="transmembrane region" description="Helical" evidence="8">
    <location>
        <begin position="130"/>
        <end position="148"/>
    </location>
</feature>
<accession>A0A4R3XUL1</accession>
<evidence type="ECO:0000256" key="4">
    <source>
        <dbReference type="ARBA" id="ARBA00022679"/>
    </source>
</evidence>
<organism evidence="9 10">
    <name type="scientific">Sulfurirhabdus autotrophica</name>
    <dbReference type="NCBI Taxonomy" id="1706046"/>
    <lineage>
        <taxon>Bacteria</taxon>
        <taxon>Pseudomonadati</taxon>
        <taxon>Pseudomonadota</taxon>
        <taxon>Betaproteobacteria</taxon>
        <taxon>Nitrosomonadales</taxon>
        <taxon>Sulfuricellaceae</taxon>
        <taxon>Sulfurirhabdus</taxon>
    </lineage>
</organism>
<keyword evidence="4 9" id="KW-0808">Transferase</keyword>
<keyword evidence="7 8" id="KW-0472">Membrane</keyword>
<feature type="transmembrane region" description="Helical" evidence="8">
    <location>
        <begin position="101"/>
        <end position="118"/>
    </location>
</feature>
<feature type="transmembrane region" description="Helical" evidence="8">
    <location>
        <begin position="193"/>
        <end position="212"/>
    </location>
</feature>
<name>A0A4R3XUL1_9PROT</name>
<dbReference type="InterPro" id="IPR050297">
    <property type="entry name" value="LipidA_mod_glycosyltrf_83"/>
</dbReference>
<proteinExistence type="predicted"/>
<gene>
    <name evidence="9" type="ORF">EDC63_11855</name>
</gene>
<reference evidence="9 10" key="1">
    <citation type="submission" date="2019-03" db="EMBL/GenBank/DDBJ databases">
        <title>Genomic Encyclopedia of Type Strains, Phase IV (KMG-IV): sequencing the most valuable type-strain genomes for metagenomic binning, comparative biology and taxonomic classification.</title>
        <authorList>
            <person name="Goeker M."/>
        </authorList>
    </citation>
    <scope>NUCLEOTIDE SEQUENCE [LARGE SCALE GENOMIC DNA]</scope>
    <source>
        <strain evidence="9 10">DSM 100309</strain>
    </source>
</reference>
<evidence type="ECO:0000256" key="5">
    <source>
        <dbReference type="ARBA" id="ARBA00022692"/>
    </source>
</evidence>
<keyword evidence="2" id="KW-1003">Cell membrane</keyword>
<evidence type="ECO:0000313" key="10">
    <source>
        <dbReference type="Proteomes" id="UP000295367"/>
    </source>
</evidence>
<keyword evidence="5 8" id="KW-0812">Transmembrane</keyword>
<feature type="transmembrane region" description="Helical" evidence="8">
    <location>
        <begin position="279"/>
        <end position="296"/>
    </location>
</feature>
<dbReference type="Proteomes" id="UP000295367">
    <property type="component" value="Unassembled WGS sequence"/>
</dbReference>
<comment type="caution">
    <text evidence="9">The sequence shown here is derived from an EMBL/GenBank/DDBJ whole genome shotgun (WGS) entry which is preliminary data.</text>
</comment>
<dbReference type="EMBL" id="SMCO01000018">
    <property type="protein sequence ID" value="TCV82926.1"/>
    <property type="molecule type" value="Genomic_DNA"/>
</dbReference>
<keyword evidence="10" id="KW-1185">Reference proteome</keyword>
<feature type="transmembrane region" description="Helical" evidence="8">
    <location>
        <begin position="154"/>
        <end position="172"/>
    </location>
</feature>
<dbReference type="AlphaFoldDB" id="A0A4R3XUL1"/>
<evidence type="ECO:0000256" key="2">
    <source>
        <dbReference type="ARBA" id="ARBA00022475"/>
    </source>
</evidence>
<evidence type="ECO:0000256" key="7">
    <source>
        <dbReference type="ARBA" id="ARBA00023136"/>
    </source>
</evidence>
<evidence type="ECO:0000256" key="6">
    <source>
        <dbReference type="ARBA" id="ARBA00022989"/>
    </source>
</evidence>
<evidence type="ECO:0000256" key="1">
    <source>
        <dbReference type="ARBA" id="ARBA00004651"/>
    </source>
</evidence>
<dbReference type="PANTHER" id="PTHR33908:SF11">
    <property type="entry name" value="MEMBRANE PROTEIN"/>
    <property type="match status" value="1"/>
</dbReference>
<dbReference type="GO" id="GO:0009103">
    <property type="term" value="P:lipopolysaccharide biosynthetic process"/>
    <property type="evidence" value="ECO:0007669"/>
    <property type="project" value="UniProtKB-ARBA"/>
</dbReference>
<feature type="transmembrane region" description="Helical" evidence="8">
    <location>
        <begin position="20"/>
        <end position="39"/>
    </location>
</feature>
<feature type="transmembrane region" description="Helical" evidence="8">
    <location>
        <begin position="434"/>
        <end position="456"/>
    </location>
</feature>
<feature type="transmembrane region" description="Helical" evidence="8">
    <location>
        <begin position="400"/>
        <end position="422"/>
    </location>
</feature>
<feature type="transmembrane region" description="Helical" evidence="8">
    <location>
        <begin position="218"/>
        <end position="241"/>
    </location>
</feature>
<dbReference type="GO" id="GO:0005886">
    <property type="term" value="C:plasma membrane"/>
    <property type="evidence" value="ECO:0007669"/>
    <property type="project" value="UniProtKB-SubCell"/>
</dbReference>
<keyword evidence="6 8" id="KW-1133">Transmembrane helix</keyword>
<dbReference type="PANTHER" id="PTHR33908">
    <property type="entry name" value="MANNOSYLTRANSFERASE YKCB-RELATED"/>
    <property type="match status" value="1"/>
</dbReference>
<evidence type="ECO:0000256" key="8">
    <source>
        <dbReference type="SAM" id="Phobius"/>
    </source>
</evidence>
<dbReference type="RefSeq" id="WP_165923006.1">
    <property type="nucleotide sequence ID" value="NZ_BHVT01000035.1"/>
</dbReference>
<feature type="transmembrane region" description="Helical" evidence="8">
    <location>
        <begin position="308"/>
        <end position="326"/>
    </location>
</feature>
<protein>
    <submittedName>
        <fullName evidence="9">4-amino-4-deoxy-L-arabinose transferase-like glycosyltransferase</fullName>
    </submittedName>
</protein>
<feature type="transmembrane region" description="Helical" evidence="8">
    <location>
        <begin position="332"/>
        <end position="351"/>
    </location>
</feature>
<keyword evidence="3" id="KW-0328">Glycosyltransferase</keyword>